<name>A0A976NZ94_BRELC</name>
<keyword evidence="5" id="KW-1185">Reference proteome</keyword>
<organism evidence="4 5">
    <name type="scientific">Bremia lactucae</name>
    <name type="common">Lettuce downy mildew</name>
    <dbReference type="NCBI Taxonomy" id="4779"/>
    <lineage>
        <taxon>Eukaryota</taxon>
        <taxon>Sar</taxon>
        <taxon>Stramenopiles</taxon>
        <taxon>Oomycota</taxon>
        <taxon>Peronosporomycetes</taxon>
        <taxon>Peronosporales</taxon>
        <taxon>Peronosporaceae</taxon>
        <taxon>Bremia</taxon>
    </lineage>
</organism>
<accession>A0A976NZ94</accession>
<feature type="chain" id="PRO_5036847460" evidence="3">
    <location>
        <begin position="20"/>
        <end position="438"/>
    </location>
</feature>
<dbReference type="KEGG" id="blac:94350673"/>
<evidence type="ECO:0000313" key="5">
    <source>
        <dbReference type="Proteomes" id="UP000294530"/>
    </source>
</evidence>
<reference evidence="4 5" key="1">
    <citation type="journal article" date="2021" name="Genome Biol.">
        <title>AFLAP: assembly-free linkage analysis pipeline using k-mers from genome sequencing data.</title>
        <authorList>
            <person name="Fletcher K."/>
            <person name="Zhang L."/>
            <person name="Gil J."/>
            <person name="Han R."/>
            <person name="Cavanaugh K."/>
            <person name="Michelmore R."/>
        </authorList>
    </citation>
    <scope>NUCLEOTIDE SEQUENCE [LARGE SCALE GENOMIC DNA]</scope>
    <source>
        <strain evidence="4 5">SF5</strain>
    </source>
</reference>
<feature type="region of interest" description="Disordered" evidence="1">
    <location>
        <begin position="360"/>
        <end position="390"/>
    </location>
</feature>
<feature type="signal peptide" evidence="3">
    <location>
        <begin position="1"/>
        <end position="19"/>
    </location>
</feature>
<feature type="transmembrane region" description="Helical" evidence="2">
    <location>
        <begin position="392"/>
        <end position="416"/>
    </location>
</feature>
<dbReference type="OrthoDB" id="77273at2759"/>
<comment type="caution">
    <text evidence="4">The sequence shown here is derived from an EMBL/GenBank/DDBJ whole genome shotgun (WGS) entry which is preliminary data.</text>
</comment>
<dbReference type="Proteomes" id="UP000294530">
    <property type="component" value="Unassembled WGS sequence"/>
</dbReference>
<dbReference type="AlphaFoldDB" id="A0A976NZ94"/>
<gene>
    <name evidence="4" type="ORF">CCR75_006937</name>
</gene>
<evidence type="ECO:0000256" key="3">
    <source>
        <dbReference type="SAM" id="SignalP"/>
    </source>
</evidence>
<sequence length="438" mass="45063">MEIPLALACVVNLFVTVHAAASCGECGGKTCMLDGTATIISGGATSLSVNFCNFDTSRNHTYALSFSMLSVPNCDAMSETLPTLSSLVAADGCTADACAVTVYFESALDWAIALQNNGVSNTLSAQLTAGGSSETVIIATFAPMAAAVILSGNARISVCATELDVTGLRFSTVASCNAALICRGLSSDTICTTELVNDAHVIDASCSGETCAGKVVLSHSLPCDGSTGDATSLIMGVTVASSFQSNLISVGNMIAPNFTIIDASGLDVGSSKVVLTTDTFCADSGIQLNVTVGPDIEDTYNEGVEVSSINSTPNGTVIVNLIYPLSSNLMGDDIRFSLSQCGVSASDLFVIENDFNDSTSSLTGSTEASQRVAESRPYGSISTQEDDSDSGLSGGIIVAIIIAAVALGGFIFEYFYHTRRQPKPLAEDSTVNNMAAHM</sequence>
<feature type="compositionally biased region" description="Polar residues" evidence="1">
    <location>
        <begin position="360"/>
        <end position="369"/>
    </location>
</feature>
<keyword evidence="2" id="KW-1133">Transmembrane helix</keyword>
<keyword evidence="3" id="KW-0732">Signal</keyword>
<proteinExistence type="predicted"/>
<dbReference type="RefSeq" id="XP_067822843.1">
    <property type="nucleotide sequence ID" value="XM_067965002.1"/>
</dbReference>
<evidence type="ECO:0000256" key="1">
    <source>
        <dbReference type="SAM" id="MobiDB-lite"/>
    </source>
</evidence>
<protein>
    <submittedName>
        <fullName evidence="4">Uncharacterized protein</fullName>
    </submittedName>
</protein>
<dbReference type="GeneID" id="94350673"/>
<keyword evidence="2" id="KW-0812">Transmembrane</keyword>
<evidence type="ECO:0000313" key="4">
    <source>
        <dbReference type="EMBL" id="TDH73345.1"/>
    </source>
</evidence>
<evidence type="ECO:0000256" key="2">
    <source>
        <dbReference type="SAM" id="Phobius"/>
    </source>
</evidence>
<keyword evidence="2" id="KW-0472">Membrane</keyword>
<dbReference type="EMBL" id="SHOA02000001">
    <property type="protein sequence ID" value="TDH73345.1"/>
    <property type="molecule type" value="Genomic_DNA"/>
</dbReference>